<reference evidence="2" key="1">
    <citation type="journal article" date="2016" name="Nat. Biotechnol.">
        <title>Sequencing wild and cultivated cassava and related species reveals extensive interspecific hybridization and genetic diversity.</title>
        <authorList>
            <person name="Bredeson J.V."/>
            <person name="Lyons J.B."/>
            <person name="Prochnik S.E."/>
            <person name="Wu G.A."/>
            <person name="Ha C.M."/>
            <person name="Edsinger-Gonzales E."/>
            <person name="Grimwood J."/>
            <person name="Schmutz J."/>
            <person name="Rabbi I.Y."/>
            <person name="Egesi C."/>
            <person name="Nauluvula P."/>
            <person name="Lebot V."/>
            <person name="Ndunguru J."/>
            <person name="Mkamilo G."/>
            <person name="Bart R.S."/>
            <person name="Setter T.L."/>
            <person name="Gleadow R.M."/>
            <person name="Kulakow P."/>
            <person name="Ferguson M.E."/>
            <person name="Rounsley S."/>
            <person name="Rokhsar D.S."/>
        </authorList>
    </citation>
    <scope>NUCLEOTIDE SEQUENCE [LARGE SCALE GENOMIC DNA]</scope>
    <source>
        <strain evidence="2">cv. AM560-2</strain>
    </source>
</reference>
<dbReference type="Proteomes" id="UP000091857">
    <property type="component" value="Chromosome 12"/>
</dbReference>
<keyword evidence="2" id="KW-1185">Reference proteome</keyword>
<accession>A0ACB7GSI2</accession>
<name>A0ACB7GSI2_MANES</name>
<evidence type="ECO:0000313" key="2">
    <source>
        <dbReference type="Proteomes" id="UP000091857"/>
    </source>
</evidence>
<gene>
    <name evidence="1" type="ORF">MANES_12G142100v8</name>
</gene>
<protein>
    <submittedName>
        <fullName evidence="1">Uncharacterized protein</fullName>
    </submittedName>
</protein>
<proteinExistence type="predicted"/>
<dbReference type="EMBL" id="CM004398">
    <property type="protein sequence ID" value="KAG8642916.1"/>
    <property type="molecule type" value="Genomic_DNA"/>
</dbReference>
<evidence type="ECO:0000313" key="1">
    <source>
        <dbReference type="EMBL" id="KAG8642916.1"/>
    </source>
</evidence>
<organism evidence="1 2">
    <name type="scientific">Manihot esculenta</name>
    <name type="common">Cassava</name>
    <name type="synonym">Jatropha manihot</name>
    <dbReference type="NCBI Taxonomy" id="3983"/>
    <lineage>
        <taxon>Eukaryota</taxon>
        <taxon>Viridiplantae</taxon>
        <taxon>Streptophyta</taxon>
        <taxon>Embryophyta</taxon>
        <taxon>Tracheophyta</taxon>
        <taxon>Spermatophyta</taxon>
        <taxon>Magnoliopsida</taxon>
        <taxon>eudicotyledons</taxon>
        <taxon>Gunneridae</taxon>
        <taxon>Pentapetalae</taxon>
        <taxon>rosids</taxon>
        <taxon>fabids</taxon>
        <taxon>Malpighiales</taxon>
        <taxon>Euphorbiaceae</taxon>
        <taxon>Crotonoideae</taxon>
        <taxon>Manihoteae</taxon>
        <taxon>Manihot</taxon>
    </lineage>
</organism>
<sequence length="232" mass="26154">MRESEDAHQQARGNSHYKNVNSHVNFPSQSNRKSSLLYRFFPFTISISSSTISFFFFFFSGKKDPMFEFGDEFTIESYRIPWLIWIQIIILFLLIFLFFSFSVFTSDPSQSHYNTKTPSSATSPSPSSLASVSAVSNSNKPLLNHSTTTTVANRLQHNQVGESQSIKGEIATGTSRRIVTEVNTESQCISASSIPHLHLCNYFRLAKLAFLKCLGLDTSSDNSTSCDRKKER</sequence>
<comment type="caution">
    <text evidence="1">The sequence shown here is derived from an EMBL/GenBank/DDBJ whole genome shotgun (WGS) entry which is preliminary data.</text>
</comment>